<dbReference type="PANTHER" id="PTHR43037:SF1">
    <property type="entry name" value="BLL1128 PROTEIN"/>
    <property type="match status" value="1"/>
</dbReference>
<protein>
    <recommendedName>
        <fullName evidence="2">Dienelactone hydrolase domain-containing protein</fullName>
    </recommendedName>
</protein>
<feature type="domain" description="Dienelactone hydrolase" evidence="2">
    <location>
        <begin position="116"/>
        <end position="234"/>
    </location>
</feature>
<organism evidence="3 4">
    <name type="scientific">Lentisphaera araneosa HTCC2155</name>
    <dbReference type="NCBI Taxonomy" id="313628"/>
    <lineage>
        <taxon>Bacteria</taxon>
        <taxon>Pseudomonadati</taxon>
        <taxon>Lentisphaerota</taxon>
        <taxon>Lentisphaeria</taxon>
        <taxon>Lentisphaerales</taxon>
        <taxon>Lentisphaeraceae</taxon>
        <taxon>Lentisphaera</taxon>
    </lineage>
</organism>
<comment type="caution">
    <text evidence="3">The sequence shown here is derived from an EMBL/GenBank/DDBJ whole genome shotgun (WGS) entry which is preliminary data.</text>
</comment>
<dbReference type="InterPro" id="IPR029058">
    <property type="entry name" value="AB_hydrolase_fold"/>
</dbReference>
<keyword evidence="1" id="KW-0732">Signal</keyword>
<dbReference type="Proteomes" id="UP000004947">
    <property type="component" value="Unassembled WGS sequence"/>
</dbReference>
<dbReference type="EMBL" id="ABCK01000021">
    <property type="protein sequence ID" value="EDM26029.1"/>
    <property type="molecule type" value="Genomic_DNA"/>
</dbReference>
<name>A6DQX9_9BACT</name>
<dbReference type="Pfam" id="PF01738">
    <property type="entry name" value="DLH"/>
    <property type="match status" value="1"/>
</dbReference>
<dbReference type="STRING" id="313628.LNTAR_19567"/>
<proteinExistence type="predicted"/>
<dbReference type="AlphaFoldDB" id="A6DQX9"/>
<evidence type="ECO:0000313" key="4">
    <source>
        <dbReference type="Proteomes" id="UP000004947"/>
    </source>
</evidence>
<accession>A6DQX9</accession>
<dbReference type="GO" id="GO:0016787">
    <property type="term" value="F:hydrolase activity"/>
    <property type="evidence" value="ECO:0007669"/>
    <property type="project" value="InterPro"/>
</dbReference>
<reference evidence="3 4" key="1">
    <citation type="journal article" date="2010" name="J. Bacteriol.">
        <title>Genome sequence of Lentisphaera araneosa HTCC2155T, the type species of the order Lentisphaerales in the phylum Lentisphaerae.</title>
        <authorList>
            <person name="Thrash J.C."/>
            <person name="Cho J.C."/>
            <person name="Vergin K.L."/>
            <person name="Morris R.M."/>
            <person name="Giovannoni S.J."/>
        </authorList>
    </citation>
    <scope>NUCLEOTIDE SEQUENCE [LARGE SCALE GENOMIC DNA]</scope>
    <source>
        <strain evidence="3 4">HTCC2155</strain>
    </source>
</reference>
<sequence>MKFKNIIVIFGVCLLSLTLTADKKSSKKKFKLDPQVEKLYENLSVDSMPYRLLRPLNFDDNKKYPVIISLHGAGERGKDNKKQLKAWPAQLTEDIIRKDFPCYVVAPQSNSHWEIDRFEKVKNVIQELPAVDKERIYIMGHSMGGHGTFLWIQHDPKYFAAAAPCAGSGRKGREFVKPELIKDLPLWVLHGDKDNIVPYEMSKKLLITMKKLNGNMKLTTWLGAKHGVAQKIIPGDKSAITEMASDRCDPEPDFLTWMFKQSR</sequence>
<dbReference type="InterPro" id="IPR050955">
    <property type="entry name" value="Plant_Biomass_Hydrol_Est"/>
</dbReference>
<dbReference type="eggNOG" id="COG4099">
    <property type="taxonomic scope" value="Bacteria"/>
</dbReference>
<evidence type="ECO:0000259" key="2">
    <source>
        <dbReference type="Pfam" id="PF01738"/>
    </source>
</evidence>
<evidence type="ECO:0000313" key="3">
    <source>
        <dbReference type="EMBL" id="EDM26029.1"/>
    </source>
</evidence>
<dbReference type="RefSeq" id="WP_007280252.1">
    <property type="nucleotide sequence ID" value="NZ_ABCK01000021.1"/>
</dbReference>
<dbReference type="OrthoDB" id="9764953at2"/>
<gene>
    <name evidence="3" type="ORF">LNTAR_19567</name>
</gene>
<dbReference type="PANTHER" id="PTHR43037">
    <property type="entry name" value="UNNAMED PRODUCT-RELATED"/>
    <property type="match status" value="1"/>
</dbReference>
<dbReference type="SUPFAM" id="SSF53474">
    <property type="entry name" value="alpha/beta-Hydrolases"/>
    <property type="match status" value="1"/>
</dbReference>
<evidence type="ECO:0000256" key="1">
    <source>
        <dbReference type="ARBA" id="ARBA00022729"/>
    </source>
</evidence>
<dbReference type="InterPro" id="IPR002925">
    <property type="entry name" value="Dienelactn_hydro"/>
</dbReference>
<dbReference type="Gene3D" id="3.40.50.1820">
    <property type="entry name" value="alpha/beta hydrolase"/>
    <property type="match status" value="1"/>
</dbReference>
<keyword evidence="4" id="KW-1185">Reference proteome</keyword>